<feature type="region of interest" description="Disordered" evidence="3">
    <location>
        <begin position="222"/>
        <end position="250"/>
    </location>
</feature>
<protein>
    <recommendedName>
        <fullName evidence="2">ubiquitinyl hydrolase 1</fullName>
        <ecNumber evidence="2">3.4.19.12</ecNumber>
    </recommendedName>
</protein>
<dbReference type="InterPro" id="IPR001394">
    <property type="entry name" value="Peptidase_C19_UCH"/>
</dbReference>
<dbReference type="EMBL" id="AY815950">
    <property type="protein sequence ID" value="AAW27682.1"/>
    <property type="molecule type" value="mRNA"/>
</dbReference>
<evidence type="ECO:0000313" key="5">
    <source>
        <dbReference type="EMBL" id="AAW27682.1"/>
    </source>
</evidence>
<sequence length="250" mass="28834">MPVNMTDEEKASLADSPEYMTSISDTNFFYLTCDLPPPPLYLDEFKENIIPQVSLATLLSKFNGIAEKEYKTHRDSTLRRFELRRLPPYLILYMKRFVKNIFTLEKNPTIVNFPIKSIDFGDLLSSEFRAKHRYTTYDLIANIVHDGPPTPGSGTHRIHLLHRGTGKWFELQDLHVSEVLPQMIPLSETLIQVWAVNKSVPNPSFVEPLKVTEVIEKEIKPEEFKTDENNECAGIEKEDETIDTDHEPQN</sequence>
<dbReference type="Gene3D" id="3.90.70.10">
    <property type="entry name" value="Cysteine proteinases"/>
    <property type="match status" value="1"/>
</dbReference>
<evidence type="ECO:0000256" key="1">
    <source>
        <dbReference type="ARBA" id="ARBA00000707"/>
    </source>
</evidence>
<dbReference type="GO" id="GO:0016579">
    <property type="term" value="P:protein deubiquitination"/>
    <property type="evidence" value="ECO:0007669"/>
    <property type="project" value="InterPro"/>
</dbReference>
<feature type="domain" description="USP" evidence="4">
    <location>
        <begin position="1"/>
        <end position="197"/>
    </location>
</feature>
<reference evidence="5" key="2">
    <citation type="journal article" date="2006" name="PLoS Pathog.">
        <title>New perspectives on host-parasite interplay by comparative transcriptomic and proteomic analyses of Schistosoma japonicum.</title>
        <authorList>
            <person name="Liu F."/>
            <person name="Lu J."/>
            <person name="Hu W."/>
            <person name="Wang S.Y."/>
            <person name="Cui S.J."/>
            <person name="Chi M."/>
            <person name="Yan Q."/>
            <person name="Wang X.R."/>
            <person name="Song H.D."/>
            <person name="Xu X.N."/>
            <person name="Wang J.J."/>
            <person name="Zhang X.L."/>
            <person name="Zhang X."/>
            <person name="Wang Z.Q."/>
            <person name="Xue C.L."/>
            <person name="Brindley P.J."/>
            <person name="McManus D.P."/>
            <person name="Yang P.Y."/>
            <person name="Feng Z."/>
            <person name="Chen Z."/>
            <person name="Han Z.G."/>
        </authorList>
    </citation>
    <scope>NUCLEOTIDE SEQUENCE</scope>
</reference>
<evidence type="ECO:0000256" key="2">
    <source>
        <dbReference type="ARBA" id="ARBA00012759"/>
    </source>
</evidence>
<dbReference type="AlphaFoldDB" id="Q5D924"/>
<dbReference type="InterPro" id="IPR038765">
    <property type="entry name" value="Papain-like_cys_pep_sf"/>
</dbReference>
<dbReference type="InterPro" id="IPR050185">
    <property type="entry name" value="Ub_carboxyl-term_hydrolase"/>
</dbReference>
<reference evidence="5" key="1">
    <citation type="submission" date="2004-11" db="EMBL/GenBank/DDBJ databases">
        <title>The full-length cDNA sequences of Schistosoma japonicum genes.</title>
        <authorList>
            <person name="Han Z."/>
        </authorList>
    </citation>
    <scope>NUCLEOTIDE SEQUENCE</scope>
</reference>
<dbReference type="InterPro" id="IPR028889">
    <property type="entry name" value="USP"/>
</dbReference>
<evidence type="ECO:0000259" key="4">
    <source>
        <dbReference type="PROSITE" id="PS50235"/>
    </source>
</evidence>
<evidence type="ECO:0000256" key="3">
    <source>
        <dbReference type="SAM" id="MobiDB-lite"/>
    </source>
</evidence>
<dbReference type="Pfam" id="PF00443">
    <property type="entry name" value="UCH"/>
    <property type="match status" value="1"/>
</dbReference>
<comment type="catalytic activity">
    <reaction evidence="1">
        <text>Thiol-dependent hydrolysis of ester, thioester, amide, peptide and isopeptide bonds formed by the C-terminal Gly of ubiquitin (a 76-residue protein attached to proteins as an intracellular targeting signal).</text>
        <dbReference type="EC" id="3.4.19.12"/>
    </reaction>
</comment>
<dbReference type="PROSITE" id="PS50235">
    <property type="entry name" value="USP_3"/>
    <property type="match status" value="1"/>
</dbReference>
<dbReference type="SUPFAM" id="SSF54001">
    <property type="entry name" value="Cysteine proteinases"/>
    <property type="match status" value="1"/>
</dbReference>
<dbReference type="EC" id="3.4.19.12" evidence="2"/>
<dbReference type="PANTHER" id="PTHR21646:SF16">
    <property type="entry name" value="U4_U6.U5 TRI-SNRNP-ASSOCIATED PROTEIN 2"/>
    <property type="match status" value="1"/>
</dbReference>
<dbReference type="GO" id="GO:0004843">
    <property type="term" value="F:cysteine-type deubiquitinase activity"/>
    <property type="evidence" value="ECO:0007669"/>
    <property type="project" value="UniProtKB-EC"/>
</dbReference>
<accession>Q5D924</accession>
<organism evidence="5">
    <name type="scientific">Schistosoma japonicum</name>
    <name type="common">Blood fluke</name>
    <dbReference type="NCBI Taxonomy" id="6182"/>
    <lineage>
        <taxon>Eukaryota</taxon>
        <taxon>Metazoa</taxon>
        <taxon>Spiralia</taxon>
        <taxon>Lophotrochozoa</taxon>
        <taxon>Platyhelminthes</taxon>
        <taxon>Trematoda</taxon>
        <taxon>Digenea</taxon>
        <taxon>Strigeidida</taxon>
        <taxon>Schistosomatoidea</taxon>
        <taxon>Schistosomatidae</taxon>
        <taxon>Schistosoma</taxon>
    </lineage>
</organism>
<name>Q5D924_SCHJA</name>
<dbReference type="PANTHER" id="PTHR21646">
    <property type="entry name" value="UBIQUITIN CARBOXYL-TERMINAL HYDROLASE"/>
    <property type="match status" value="1"/>
</dbReference>
<proteinExistence type="evidence at transcript level"/>